<proteinExistence type="predicted"/>
<dbReference type="AlphaFoldDB" id="A0ABD7VN68"/>
<dbReference type="Proteomes" id="UP000325779">
    <property type="component" value="Unassembled WGS sequence"/>
</dbReference>
<dbReference type="AntiFam" id="ANF00172">
    <property type="entry name" value="Shadow ORF (opposite lhr)"/>
</dbReference>
<organism evidence="1 2">
    <name type="scientific">Pseudomonas fluorescens</name>
    <dbReference type="NCBI Taxonomy" id="294"/>
    <lineage>
        <taxon>Bacteria</taxon>
        <taxon>Pseudomonadati</taxon>
        <taxon>Pseudomonadota</taxon>
        <taxon>Gammaproteobacteria</taxon>
        <taxon>Pseudomonadales</taxon>
        <taxon>Pseudomonadaceae</taxon>
        <taxon>Pseudomonas</taxon>
    </lineage>
</organism>
<protein>
    <submittedName>
        <fullName evidence="1">Uncharacterized protein</fullName>
    </submittedName>
</protein>
<comment type="caution">
    <text evidence="1">The sequence shown here is derived from an EMBL/GenBank/DDBJ whole genome shotgun (WGS) entry which is preliminary data.</text>
</comment>
<accession>A0ABD7VN68</accession>
<dbReference type="EMBL" id="CABVIJ010000035">
    <property type="protein sequence ID" value="VVP47538.1"/>
    <property type="molecule type" value="Genomic_DNA"/>
</dbReference>
<name>A0ABD7VN68_PSEFL</name>
<reference evidence="1 2" key="1">
    <citation type="submission" date="2019-09" db="EMBL/GenBank/DDBJ databases">
        <authorList>
            <person name="Chandra G."/>
            <person name="Truman W A."/>
        </authorList>
    </citation>
    <scope>NUCLEOTIDE SEQUENCE [LARGE SCALE GENOMIC DNA]</scope>
    <source>
        <strain evidence="1">PS732</strain>
    </source>
</reference>
<sequence>MNDQLRAAGLVEKPLHQQRVLRRQGAEGLSCAGQVFDQLFGAGEVQAKGLREPVERRLQIAGAGAEQLVERRLQTRHGGRQLIAAPRCFAKPERNAWWLSLRILDPHFAGFHPQDAIGRVAELKDVAGNAFHGKVFVDAADVEALRLKHHAVVGVVRNGPAAGHRCQSRATTATQGAADSVAVQVGAANALAAVVALGEHRQQGLIVVFVKISIGRGLAKHRQQRVFRPFPATDFGDDLLRQHVQRCFGDVQGVEFATAYAVKQGGALDQVVTGGGEQSALGRAAHLVAGATHSLQKPGDGAGRGDLADQIDFTDINAQLQRRGGYQHLQLTALEPLFGIEAKFLGEAAVVRGHCVFAQAFAEVAAQALGEAAGVDENQRGAVLAGQFGEAIVDQLPNVVGHDGGQRHRRHLNAQIPWACMADINDVAGPIMADEKLRHGFHRFLRGGQADAGQRFGAQCLQSFQAQGQVTATFTGGHGVDFVDDHGARGAEHFASRL</sequence>
<evidence type="ECO:0000313" key="2">
    <source>
        <dbReference type="Proteomes" id="UP000325779"/>
    </source>
</evidence>
<evidence type="ECO:0000313" key="1">
    <source>
        <dbReference type="EMBL" id="VVP47538.1"/>
    </source>
</evidence>
<gene>
    <name evidence="1" type="ORF">PS732_05230</name>
</gene>